<name>A0A820QMJ9_9BILA</name>
<comment type="caution">
    <text evidence="2">The sequence shown here is derived from an EMBL/GenBank/DDBJ whole genome shotgun (WGS) entry which is preliminary data.</text>
</comment>
<evidence type="ECO:0000313" key="2">
    <source>
        <dbReference type="EMBL" id="CAF4426598.1"/>
    </source>
</evidence>
<keyword evidence="1" id="KW-0472">Membrane</keyword>
<organism evidence="2 3">
    <name type="scientific">Rotaria socialis</name>
    <dbReference type="NCBI Taxonomy" id="392032"/>
    <lineage>
        <taxon>Eukaryota</taxon>
        <taxon>Metazoa</taxon>
        <taxon>Spiralia</taxon>
        <taxon>Gnathifera</taxon>
        <taxon>Rotifera</taxon>
        <taxon>Eurotatoria</taxon>
        <taxon>Bdelloidea</taxon>
        <taxon>Philodinida</taxon>
        <taxon>Philodinidae</taxon>
        <taxon>Rotaria</taxon>
    </lineage>
</organism>
<feature type="transmembrane region" description="Helical" evidence="1">
    <location>
        <begin position="235"/>
        <end position="260"/>
    </location>
</feature>
<accession>A0A820QMJ9</accession>
<protein>
    <submittedName>
        <fullName evidence="2">Uncharacterized protein</fullName>
    </submittedName>
</protein>
<keyword evidence="1" id="KW-1133">Transmembrane helix</keyword>
<feature type="transmembrane region" description="Helical" evidence="1">
    <location>
        <begin position="20"/>
        <end position="41"/>
    </location>
</feature>
<dbReference type="EMBL" id="CAJOBO010002032">
    <property type="protein sequence ID" value="CAF4426598.1"/>
    <property type="molecule type" value="Genomic_DNA"/>
</dbReference>
<dbReference type="AlphaFoldDB" id="A0A820QMJ9"/>
<proteinExistence type="predicted"/>
<feature type="transmembrane region" description="Helical" evidence="1">
    <location>
        <begin position="203"/>
        <end position="229"/>
    </location>
</feature>
<evidence type="ECO:0000256" key="1">
    <source>
        <dbReference type="SAM" id="Phobius"/>
    </source>
</evidence>
<feature type="transmembrane region" description="Helical" evidence="1">
    <location>
        <begin position="298"/>
        <end position="324"/>
    </location>
</feature>
<evidence type="ECO:0000313" key="3">
    <source>
        <dbReference type="Proteomes" id="UP000663851"/>
    </source>
</evidence>
<dbReference type="Proteomes" id="UP000663851">
    <property type="component" value="Unassembled WGS sequence"/>
</dbReference>
<keyword evidence="1" id="KW-0812">Transmembrane</keyword>
<reference evidence="2" key="1">
    <citation type="submission" date="2021-02" db="EMBL/GenBank/DDBJ databases">
        <authorList>
            <person name="Nowell W R."/>
        </authorList>
    </citation>
    <scope>NUCLEOTIDE SEQUENCE</scope>
</reference>
<gene>
    <name evidence="2" type="ORF">HFQ381_LOCUS22004</name>
</gene>
<sequence length="350" mass="40876">MENDELPEPPISKSIMKVSILVINIVLPMLVSIGLYTYGLISIRWSFIDKNLMDQHNSTNKQQEEYMELNNNNNVQFESLFIRHGFRSHYGLFGYCIDYKWLYLFTIKSKSNKDLYCPQCDSPSTCPETGCCMKRCNNIPDCPSYVDEHGCNRPFNETRYYWKEGNCIWHPITIDNEDIPRYLSSYSTSPRDFHHYLKRLRHYVMLLLFVAAPLLTLMSLLILFCVNCIDRFYSIPFAFVSLFSLLSFISGSGGLGIFLYEWIYERTYRPDFTYELNQNQSLILALNPWIINVERLGLAFWIVVAAIGTNLFTTILSCCFCCGLQTDKSKFRIHIKNDKYAIVHTSPYDE</sequence>